<proteinExistence type="predicted"/>
<comment type="caution">
    <text evidence="2">The sequence shown here is derived from an EMBL/GenBank/DDBJ whole genome shotgun (WGS) entry which is preliminary data.</text>
</comment>
<dbReference type="Proteomes" id="UP000298061">
    <property type="component" value="Unassembled WGS sequence"/>
</dbReference>
<feature type="compositionally biased region" description="Basic and acidic residues" evidence="1">
    <location>
        <begin position="128"/>
        <end position="139"/>
    </location>
</feature>
<organism evidence="2 3">
    <name type="scientific">Hericium alpestre</name>
    <dbReference type="NCBI Taxonomy" id="135208"/>
    <lineage>
        <taxon>Eukaryota</taxon>
        <taxon>Fungi</taxon>
        <taxon>Dikarya</taxon>
        <taxon>Basidiomycota</taxon>
        <taxon>Agaricomycotina</taxon>
        <taxon>Agaricomycetes</taxon>
        <taxon>Russulales</taxon>
        <taxon>Hericiaceae</taxon>
        <taxon>Hericium</taxon>
    </lineage>
</organism>
<evidence type="ECO:0000256" key="1">
    <source>
        <dbReference type="SAM" id="MobiDB-lite"/>
    </source>
</evidence>
<feature type="compositionally biased region" description="Acidic residues" evidence="1">
    <location>
        <begin position="196"/>
        <end position="209"/>
    </location>
</feature>
<protein>
    <submittedName>
        <fullName evidence="2">Uncharacterized protein</fullName>
    </submittedName>
</protein>
<feature type="compositionally biased region" description="Basic and acidic residues" evidence="1">
    <location>
        <begin position="176"/>
        <end position="195"/>
    </location>
</feature>
<feature type="compositionally biased region" description="Basic and acidic residues" evidence="1">
    <location>
        <begin position="1"/>
        <end position="13"/>
    </location>
</feature>
<feature type="compositionally biased region" description="Low complexity" evidence="1">
    <location>
        <begin position="39"/>
        <end position="60"/>
    </location>
</feature>
<feature type="compositionally biased region" description="Basic and acidic residues" evidence="1">
    <location>
        <begin position="80"/>
        <end position="95"/>
    </location>
</feature>
<dbReference type="EMBL" id="SFCI01000051">
    <property type="protein sequence ID" value="TFY83130.1"/>
    <property type="molecule type" value="Genomic_DNA"/>
</dbReference>
<keyword evidence="3" id="KW-1185">Reference proteome</keyword>
<dbReference type="AlphaFoldDB" id="A0A4Z0A9B2"/>
<feature type="region of interest" description="Disordered" evidence="1">
    <location>
        <begin position="1"/>
        <end position="243"/>
    </location>
</feature>
<accession>A0A4Z0A9B2</accession>
<gene>
    <name evidence="2" type="ORF">EWM64_g884</name>
</gene>
<evidence type="ECO:0000313" key="2">
    <source>
        <dbReference type="EMBL" id="TFY83130.1"/>
    </source>
</evidence>
<dbReference type="STRING" id="135208.A0A4Z0A9B2"/>
<sequence>MSDRTPSNHESTHFLDTGTRTPFSSNASQSRSSAHRSFRSPSSSTSSYAPLSAQSASPSLHRTSPLIADASVTRDTTLMDESRQEQAQERFRHLSLDAPPTQQLVEQDGAEPLTMDIDDIFGGGLTPLEHRTSSMDKDSSPSPPPLRQKRKPSVSPPKSESNRPKRAVIEPSHIVIEPHVRHDEIERCRLEQAAHEEEETEVEDIDDPPDVPFSSFGDAVGAQPGPSRRARGGCGGGHGRRGA</sequence>
<name>A0A4Z0A9B2_9AGAM</name>
<evidence type="ECO:0000313" key="3">
    <source>
        <dbReference type="Proteomes" id="UP000298061"/>
    </source>
</evidence>
<reference evidence="2 3" key="1">
    <citation type="submission" date="2019-02" db="EMBL/GenBank/DDBJ databases">
        <title>Genome sequencing of the rare red list fungi Hericium alpestre (H. flagellum).</title>
        <authorList>
            <person name="Buettner E."/>
            <person name="Kellner H."/>
        </authorList>
    </citation>
    <scope>NUCLEOTIDE SEQUENCE [LARGE SCALE GENOMIC DNA]</scope>
    <source>
        <strain evidence="2 3">DSM 108284</strain>
    </source>
</reference>